<keyword evidence="4" id="KW-0479">Metal-binding</keyword>
<evidence type="ECO:0000256" key="3">
    <source>
        <dbReference type="ARBA" id="ARBA00022679"/>
    </source>
</evidence>
<evidence type="ECO:0000256" key="4">
    <source>
        <dbReference type="ARBA" id="ARBA00022723"/>
    </source>
</evidence>
<dbReference type="PANTHER" id="PTHR13778">
    <property type="entry name" value="GLYCOSYLTRANSFERASE 8 DOMAIN-CONTAINING PROTEIN"/>
    <property type="match status" value="1"/>
</dbReference>
<dbReference type="Pfam" id="PF01501">
    <property type="entry name" value="Glyco_transf_8"/>
    <property type="match status" value="1"/>
</dbReference>
<reference evidence="5" key="1">
    <citation type="submission" date="2022-08" db="EMBL/GenBank/DDBJ databases">
        <authorList>
            <consortium name="DOE Joint Genome Institute"/>
            <person name="Min B."/>
            <person name="Riley R."/>
            <person name="Sierra-Patev S."/>
            <person name="Naranjo-Ortiz M."/>
            <person name="Looney B."/>
            <person name="Konkel Z."/>
            <person name="Slot J.C."/>
            <person name="Sakamoto Y."/>
            <person name="Steenwyk J.L."/>
            <person name="Rokas A."/>
            <person name="Carro J."/>
            <person name="Camarero S."/>
            <person name="Ferreira P."/>
            <person name="Molpeceres G."/>
            <person name="Ruiz-Duenas F.J."/>
            <person name="Serrano A."/>
            <person name="Henrissat B."/>
            <person name="Drula E."/>
            <person name="Hughes K.W."/>
            <person name="Mata J.L."/>
            <person name="Ishikawa N.K."/>
            <person name="Vargas-Isla R."/>
            <person name="Ushijima S."/>
            <person name="Smith C.A."/>
            <person name="Ahrendt S."/>
            <person name="Andreopoulos W."/>
            <person name="He G."/>
            <person name="Labutti K."/>
            <person name="Lipzen A."/>
            <person name="Ng V."/>
            <person name="Sandor L."/>
            <person name="Barry K."/>
            <person name="Martinez A.T."/>
            <person name="Xiao Y."/>
            <person name="Gibbons J.G."/>
            <person name="Terashima K."/>
            <person name="Hibbett D.S."/>
            <person name="Grigoriev I.V."/>
        </authorList>
    </citation>
    <scope>NUCLEOTIDE SEQUENCE</scope>
    <source>
        <strain evidence="5">TFB9207</strain>
    </source>
</reference>
<name>A0AA38P3R3_9AGAR</name>
<dbReference type="GO" id="GO:0016757">
    <property type="term" value="F:glycosyltransferase activity"/>
    <property type="evidence" value="ECO:0007669"/>
    <property type="project" value="UniProtKB-KW"/>
</dbReference>
<comment type="similarity">
    <text evidence="1">Belongs to the glycosyltransferase 8 family.</text>
</comment>
<dbReference type="Gene3D" id="3.40.50.150">
    <property type="entry name" value="Vaccinia Virus protein VP39"/>
    <property type="match status" value="1"/>
</dbReference>
<dbReference type="InterPro" id="IPR029044">
    <property type="entry name" value="Nucleotide-diphossugar_trans"/>
</dbReference>
<dbReference type="EMBL" id="MU806382">
    <property type="protein sequence ID" value="KAJ3835744.1"/>
    <property type="molecule type" value="Genomic_DNA"/>
</dbReference>
<dbReference type="SUPFAM" id="SSF53335">
    <property type="entry name" value="S-adenosyl-L-methionine-dependent methyltransferases"/>
    <property type="match status" value="1"/>
</dbReference>
<keyword evidence="2" id="KW-0328">Glycosyltransferase</keyword>
<dbReference type="GO" id="GO:0046872">
    <property type="term" value="F:metal ion binding"/>
    <property type="evidence" value="ECO:0007669"/>
    <property type="project" value="UniProtKB-KW"/>
</dbReference>
<sequence length="606" mass="68225">MSEHLFPAITPQSTLSEIGLDHGLSDQFQFTKTQDWFSHNIPHWMKLLPLMTSPRPRILEIGCWEGRSAVFLLQNIHRQGPHEVKGEDVGADIVCIDHFDLFQTPAGRERYRKINHNLSLIGKPFRVMPEFSVPALMKLLEEEIQKEEALAQDVAGGGNVAASDNERSLGFDWVYIDGSHEADDTFLDGELAWRLARKGAIVIFDDYNWDKEPKDSKHHPKRGIDAFLELHREEFIKLTEPEHYQVVLQKTSERRIGFLVNSVNGHGSAGGDGGGAMKTAFGYGINIALVVDSAYAMSAAVVIQSVTKHTPSRMTIYVVDCGLAEEDRQQLLRSISQSRVKANDVTMVFIPLPMDSLGRELGPVWAKLDLAQVLPVERVLYLDADTLIRSSIEPLWQTDFQGQTIAAAPDVGHPMGHGHSPLIDHDKRPYFNAGVMLLNLAKMREDIQMMKDKARTMQSSKYRDQDALNVVYANQWTRLSLKWNAQGLGTYIKYPSADRDALRLLDSTMDSTDPAIVHFTGPVNPSMEEVLSLYVQPPTAKPWGYLGAPGHPFQGEWWEVLEETGWKDAKKQLDAAGLEATEKSVRDAVEDFRKRVAQMNSFWTRR</sequence>
<dbReference type="InterPro" id="IPR029063">
    <property type="entry name" value="SAM-dependent_MTases_sf"/>
</dbReference>
<accession>A0AA38P3R3</accession>
<protein>
    <submittedName>
        <fullName evidence="5">Glycosyltransferase family 8 protein</fullName>
    </submittedName>
</protein>
<evidence type="ECO:0000313" key="6">
    <source>
        <dbReference type="Proteomes" id="UP001163846"/>
    </source>
</evidence>
<dbReference type="Proteomes" id="UP001163846">
    <property type="component" value="Unassembled WGS sequence"/>
</dbReference>
<organism evidence="5 6">
    <name type="scientific">Lentinula raphanica</name>
    <dbReference type="NCBI Taxonomy" id="153919"/>
    <lineage>
        <taxon>Eukaryota</taxon>
        <taxon>Fungi</taxon>
        <taxon>Dikarya</taxon>
        <taxon>Basidiomycota</taxon>
        <taxon>Agaricomycotina</taxon>
        <taxon>Agaricomycetes</taxon>
        <taxon>Agaricomycetidae</taxon>
        <taxon>Agaricales</taxon>
        <taxon>Marasmiineae</taxon>
        <taxon>Omphalotaceae</taxon>
        <taxon>Lentinula</taxon>
    </lineage>
</organism>
<dbReference type="PANTHER" id="PTHR13778:SF47">
    <property type="entry name" value="LIPOPOLYSACCHARIDE 1,3-GALACTOSYLTRANSFERASE"/>
    <property type="match status" value="1"/>
</dbReference>
<dbReference type="CDD" id="cd04194">
    <property type="entry name" value="GT8_A4GalT_like"/>
    <property type="match status" value="1"/>
</dbReference>
<proteinExistence type="inferred from homology"/>
<dbReference type="Gene3D" id="3.90.550.10">
    <property type="entry name" value="Spore Coat Polysaccharide Biosynthesis Protein SpsA, Chain A"/>
    <property type="match status" value="1"/>
</dbReference>
<dbReference type="Pfam" id="PF13578">
    <property type="entry name" value="Methyltransf_24"/>
    <property type="match status" value="1"/>
</dbReference>
<gene>
    <name evidence="5" type="ORF">F5878DRAFT_644093</name>
</gene>
<keyword evidence="6" id="KW-1185">Reference proteome</keyword>
<comment type="caution">
    <text evidence="5">The sequence shown here is derived from an EMBL/GenBank/DDBJ whole genome shotgun (WGS) entry which is preliminary data.</text>
</comment>
<dbReference type="AlphaFoldDB" id="A0AA38P3R3"/>
<dbReference type="SUPFAM" id="SSF53448">
    <property type="entry name" value="Nucleotide-diphospho-sugar transferases"/>
    <property type="match status" value="1"/>
</dbReference>
<evidence type="ECO:0000256" key="2">
    <source>
        <dbReference type="ARBA" id="ARBA00022676"/>
    </source>
</evidence>
<evidence type="ECO:0000313" key="5">
    <source>
        <dbReference type="EMBL" id="KAJ3835744.1"/>
    </source>
</evidence>
<dbReference type="InterPro" id="IPR050748">
    <property type="entry name" value="Glycosyltrans_8_dom-fam"/>
</dbReference>
<dbReference type="InterPro" id="IPR002495">
    <property type="entry name" value="Glyco_trans_8"/>
</dbReference>
<evidence type="ECO:0000256" key="1">
    <source>
        <dbReference type="ARBA" id="ARBA00006351"/>
    </source>
</evidence>
<keyword evidence="3" id="KW-0808">Transferase</keyword>